<dbReference type="InterPro" id="IPR001940">
    <property type="entry name" value="Peptidase_S1C"/>
</dbReference>
<evidence type="ECO:0000313" key="1">
    <source>
        <dbReference type="EMBL" id="CCV64108.1"/>
    </source>
</evidence>
<dbReference type="AlphaFoldDB" id="U4KKJ1"/>
<dbReference type="PANTHER" id="PTHR43019:SF62">
    <property type="entry name" value="SERINE ENDOPROTEASE DEGS"/>
    <property type="match status" value="1"/>
</dbReference>
<dbReference type="Pfam" id="PF13365">
    <property type="entry name" value="Trypsin_2"/>
    <property type="match status" value="1"/>
</dbReference>
<evidence type="ECO:0000313" key="2">
    <source>
        <dbReference type="Proteomes" id="UP000032740"/>
    </source>
</evidence>
<keyword evidence="1" id="KW-0645">Protease</keyword>
<dbReference type="PRINTS" id="PR00834">
    <property type="entry name" value="PROTEASES2C"/>
</dbReference>
<keyword evidence="2" id="KW-1185">Reference proteome</keyword>
<dbReference type="HOGENOM" id="CLU_1243108_0_0_14"/>
<dbReference type="GO" id="GO:0004252">
    <property type="term" value="F:serine-type endopeptidase activity"/>
    <property type="evidence" value="ECO:0007669"/>
    <property type="project" value="InterPro"/>
</dbReference>
<dbReference type="OrthoDB" id="9758917at2"/>
<dbReference type="Gene3D" id="2.40.10.120">
    <property type="match status" value="1"/>
</dbReference>
<reference evidence="1 2" key="1">
    <citation type="journal article" date="2013" name="J. Mol. Microbiol. Biotechnol.">
        <title>Analysis of the Complete Genomes of Acholeplasma brassicae , A. palmae and A. laidlawii and Their Comparison to the Obligate Parasites from ' Candidatus Phytoplasma'.</title>
        <authorList>
            <person name="Kube M."/>
            <person name="Siewert C."/>
            <person name="Migdoll A.M."/>
            <person name="Duduk B."/>
            <person name="Holz S."/>
            <person name="Rabus R."/>
            <person name="Seemuller E."/>
            <person name="Mitrovic J."/>
            <person name="Muller I."/>
            <person name="Buttner C."/>
            <person name="Reinhardt R."/>
        </authorList>
    </citation>
    <scope>NUCLEOTIDE SEQUENCE [LARGE SCALE GENOMIC DNA]</scope>
    <source>
        <strain evidence="1 2">J233</strain>
    </source>
</reference>
<dbReference type="STRING" id="1318466.BN85405310"/>
<gene>
    <name evidence="1" type="primary">degS</name>
    <name evidence="1" type="ORF">BN85405310</name>
</gene>
<accession>U4KKJ1</accession>
<dbReference type="PANTHER" id="PTHR43019">
    <property type="entry name" value="SERINE ENDOPROTEASE DEGS"/>
    <property type="match status" value="1"/>
</dbReference>
<name>U4KKJ1_ALTPJ</name>
<proteinExistence type="predicted"/>
<keyword evidence="1" id="KW-0378">Hydrolase</keyword>
<organism evidence="1 2">
    <name type="scientific">Alteracholeplasma palmae (strain ATCC 49389 / J233)</name>
    <name type="common">Acholeplasma palmae</name>
    <dbReference type="NCBI Taxonomy" id="1318466"/>
    <lineage>
        <taxon>Bacteria</taxon>
        <taxon>Bacillati</taxon>
        <taxon>Mycoplasmatota</taxon>
        <taxon>Mollicutes</taxon>
        <taxon>Acholeplasmatales</taxon>
        <taxon>Acholeplasmataceae</taxon>
        <taxon>Acholeplasma</taxon>
    </lineage>
</organism>
<protein>
    <submittedName>
        <fullName evidence="1">Putative periplasmic serine protease DegS</fullName>
    </submittedName>
</protein>
<sequence length="221" mass="25026">MIKRTIYISIILLSMMVIIKADMNPNQIYKQALNYTVELKCSKSNSDTVYATAVLIDLKGYYVTNAHVVTQSINGNNYDFEIFEIRYYYEKEYQRVTLEKYDTKTDLAILKGLPQKKSFKVNLEYQTADRVYAIGNLNETGIAITSGIISNKEVIIKSKNTIFKVIQTDLTISYGNSGGALVNSKGQLIGIISFRNKDNKGNVIYGLAYCIPINDVMIYLE</sequence>
<dbReference type="Proteomes" id="UP000032740">
    <property type="component" value="Chromosome"/>
</dbReference>
<dbReference type="InterPro" id="IPR009003">
    <property type="entry name" value="Peptidase_S1_PA"/>
</dbReference>
<dbReference type="KEGG" id="apal:BN85405310"/>
<dbReference type="SUPFAM" id="SSF50494">
    <property type="entry name" value="Trypsin-like serine proteases"/>
    <property type="match status" value="1"/>
</dbReference>
<dbReference type="EMBL" id="FO681347">
    <property type="protein sequence ID" value="CCV64108.1"/>
    <property type="molecule type" value="Genomic_DNA"/>
</dbReference>
<dbReference type="RefSeq" id="WP_026657553.1">
    <property type="nucleotide sequence ID" value="NC_022538.1"/>
</dbReference>
<dbReference type="GO" id="GO:0006508">
    <property type="term" value="P:proteolysis"/>
    <property type="evidence" value="ECO:0007669"/>
    <property type="project" value="UniProtKB-KW"/>
</dbReference>